<dbReference type="RefSeq" id="WP_090639545.1">
    <property type="nucleotide sequence ID" value="NZ_JAGGDJ010000086.1"/>
</dbReference>
<name>A0ABS3WKS4_9BACL</name>
<dbReference type="SUPFAM" id="SSF54593">
    <property type="entry name" value="Glyoxalase/Bleomycin resistance protein/Dihydroxybiphenyl dioxygenase"/>
    <property type="match status" value="1"/>
</dbReference>
<dbReference type="Gene3D" id="3.10.180.10">
    <property type="entry name" value="2,3-Dihydroxybiphenyl 1,2-Dioxygenase, domain 1"/>
    <property type="match status" value="1"/>
</dbReference>
<dbReference type="EMBL" id="JAGGDJ010000086">
    <property type="protein sequence ID" value="MBO7748934.1"/>
    <property type="molecule type" value="Genomic_DNA"/>
</dbReference>
<reference evidence="2 3" key="1">
    <citation type="submission" date="2021-03" db="EMBL/GenBank/DDBJ databases">
        <title>Paenibacillus artemisicola MWE-103 whole genome sequence.</title>
        <authorList>
            <person name="Ham Y.J."/>
        </authorList>
    </citation>
    <scope>NUCLEOTIDE SEQUENCE [LARGE SCALE GENOMIC DNA]</scope>
    <source>
        <strain evidence="2 3">MWE-103</strain>
    </source>
</reference>
<evidence type="ECO:0000313" key="3">
    <source>
        <dbReference type="Proteomes" id="UP000670947"/>
    </source>
</evidence>
<organism evidence="2 3">
    <name type="scientific">Paenibacillus artemisiicola</name>
    <dbReference type="NCBI Taxonomy" id="1172618"/>
    <lineage>
        <taxon>Bacteria</taxon>
        <taxon>Bacillati</taxon>
        <taxon>Bacillota</taxon>
        <taxon>Bacilli</taxon>
        <taxon>Bacillales</taxon>
        <taxon>Paenibacillaceae</taxon>
        <taxon>Paenibacillus</taxon>
    </lineage>
</organism>
<evidence type="ECO:0000259" key="1">
    <source>
        <dbReference type="PROSITE" id="PS51819"/>
    </source>
</evidence>
<accession>A0ABS3WKS4</accession>
<feature type="domain" description="VOC" evidence="1">
    <location>
        <begin position="6"/>
        <end position="125"/>
    </location>
</feature>
<dbReference type="InterPro" id="IPR029068">
    <property type="entry name" value="Glyas_Bleomycin-R_OHBP_Dase"/>
</dbReference>
<dbReference type="PROSITE" id="PS51819">
    <property type="entry name" value="VOC"/>
    <property type="match status" value="1"/>
</dbReference>
<evidence type="ECO:0000313" key="2">
    <source>
        <dbReference type="EMBL" id="MBO7748934.1"/>
    </source>
</evidence>
<dbReference type="PANTHER" id="PTHR46142">
    <property type="match status" value="1"/>
</dbReference>
<protein>
    <submittedName>
        <fullName evidence="2">VOC family protein</fullName>
    </submittedName>
</protein>
<keyword evidence="3" id="KW-1185">Reference proteome</keyword>
<dbReference type="InterPro" id="IPR037523">
    <property type="entry name" value="VOC_core"/>
</dbReference>
<gene>
    <name evidence="2" type="ORF">I8J29_32705</name>
</gene>
<dbReference type="InterPro" id="IPR004360">
    <property type="entry name" value="Glyas_Fos-R_dOase_dom"/>
</dbReference>
<proteinExistence type="predicted"/>
<dbReference type="Proteomes" id="UP000670947">
    <property type="component" value="Unassembled WGS sequence"/>
</dbReference>
<comment type="caution">
    <text evidence="2">The sequence shown here is derived from an EMBL/GenBank/DDBJ whole genome shotgun (WGS) entry which is preliminary data.</text>
</comment>
<sequence>MIRHEGIHHVSLIVTDLERAKRFYEDVIGLREIPRPAFDFPGAWYGIGEGGQQLHLIVHPGETLRGGGIDTRDGHFAIRVADFDETIAWLSEHGIEHRHNRNSITGFAQIFLTDPDRNIIELNAAR</sequence>
<dbReference type="PANTHER" id="PTHR46142:SF3">
    <property type="entry name" value="F18B13.24 PROTEIN"/>
    <property type="match status" value="1"/>
</dbReference>
<dbReference type="Pfam" id="PF00903">
    <property type="entry name" value="Glyoxalase"/>
    <property type="match status" value="1"/>
</dbReference>